<dbReference type="EMBL" id="FMYU01000006">
    <property type="protein sequence ID" value="SDC50436.1"/>
    <property type="molecule type" value="Genomic_DNA"/>
</dbReference>
<evidence type="ECO:0000256" key="4">
    <source>
        <dbReference type="ARBA" id="ARBA00024746"/>
    </source>
</evidence>
<keyword evidence="3 5" id="KW-1005">Bacterial flagellum biogenesis</keyword>
<evidence type="ECO:0000256" key="3">
    <source>
        <dbReference type="ARBA" id="ARBA00022795"/>
    </source>
</evidence>
<dbReference type="Pfam" id="PF13860">
    <property type="entry name" value="FlgD_ig"/>
    <property type="match status" value="1"/>
</dbReference>
<accession>A0A1G6M626</accession>
<keyword evidence="8" id="KW-0282">Flagellum</keyword>
<comment type="similarity">
    <text evidence="1 5">Belongs to the FlgD family.</text>
</comment>
<evidence type="ECO:0000259" key="7">
    <source>
        <dbReference type="Pfam" id="PF13860"/>
    </source>
</evidence>
<gene>
    <name evidence="8" type="ORF">SAMN05660835_00901</name>
</gene>
<dbReference type="GO" id="GO:0044781">
    <property type="term" value="P:bacterial-type flagellum organization"/>
    <property type="evidence" value="ECO:0007669"/>
    <property type="project" value="UniProtKB-UniRule"/>
</dbReference>
<sequence length="219" mass="22930">MSIVSSPTTLTPASSASQINNPKNTITQDGFLKLLIAQLKHQDPMNPLSSDQFIQENTMFSQLQQLVNMNQTLSKLSNQSQTNAYAASLLGKNILTNTTTITINGTSITPAAYTLSQNAADVKATIINASGNSVATIDLGPQNAGTNTFQFNGKNENGNYLSNGTYTVAFTATDSNGNIIPVNQSAGTVTSISFGPDGPVLHTNLGKSISINNVTGVST</sequence>
<organism evidence="8 9">
    <name type="scientific">Desulfurella multipotens</name>
    <dbReference type="NCBI Taxonomy" id="79269"/>
    <lineage>
        <taxon>Bacteria</taxon>
        <taxon>Pseudomonadati</taxon>
        <taxon>Campylobacterota</taxon>
        <taxon>Desulfurellia</taxon>
        <taxon>Desulfurellales</taxon>
        <taxon>Desulfurellaceae</taxon>
        <taxon>Desulfurella</taxon>
    </lineage>
</organism>
<dbReference type="Gene3D" id="2.60.40.4070">
    <property type="match status" value="1"/>
</dbReference>
<reference evidence="9" key="1">
    <citation type="submission" date="2016-10" db="EMBL/GenBank/DDBJ databases">
        <authorList>
            <person name="Varghese N."/>
            <person name="Submissions S."/>
        </authorList>
    </citation>
    <scope>NUCLEOTIDE SEQUENCE [LARGE SCALE GENOMIC DNA]</scope>
    <source>
        <strain evidence="9">DSM 8415</strain>
    </source>
</reference>
<proteinExistence type="inferred from homology"/>
<evidence type="ECO:0000256" key="2">
    <source>
        <dbReference type="ARBA" id="ARBA00016013"/>
    </source>
</evidence>
<keyword evidence="8" id="KW-0966">Cell projection</keyword>
<evidence type="ECO:0000256" key="6">
    <source>
        <dbReference type="SAM" id="MobiDB-lite"/>
    </source>
</evidence>
<evidence type="ECO:0000256" key="1">
    <source>
        <dbReference type="ARBA" id="ARBA00010577"/>
    </source>
</evidence>
<name>A0A1G6M626_9BACT</name>
<evidence type="ECO:0000313" key="9">
    <source>
        <dbReference type="Proteomes" id="UP000199411"/>
    </source>
</evidence>
<dbReference type="AlphaFoldDB" id="A0A1G6M626"/>
<keyword evidence="9" id="KW-1185">Reference proteome</keyword>
<feature type="compositionally biased region" description="Low complexity" evidence="6">
    <location>
        <begin position="1"/>
        <end position="17"/>
    </location>
</feature>
<dbReference type="RefSeq" id="WP_092128473.1">
    <property type="nucleotide sequence ID" value="NZ_FMYU01000006.1"/>
</dbReference>
<keyword evidence="8" id="KW-0969">Cilium</keyword>
<evidence type="ECO:0000313" key="8">
    <source>
        <dbReference type="EMBL" id="SDC50436.1"/>
    </source>
</evidence>
<dbReference type="Pfam" id="PF03963">
    <property type="entry name" value="FlgD"/>
    <property type="match status" value="1"/>
</dbReference>
<comment type="function">
    <text evidence="4 5">Required for flagellar hook formation. May act as a scaffolding protein.</text>
</comment>
<feature type="region of interest" description="Disordered" evidence="6">
    <location>
        <begin position="1"/>
        <end position="22"/>
    </location>
</feature>
<evidence type="ECO:0000256" key="5">
    <source>
        <dbReference type="RuleBase" id="RU362076"/>
    </source>
</evidence>
<dbReference type="OrthoDB" id="9785233at2"/>
<dbReference type="InterPro" id="IPR005648">
    <property type="entry name" value="FlgD"/>
</dbReference>
<dbReference type="InterPro" id="IPR025965">
    <property type="entry name" value="FlgD/Vpr_Ig-like"/>
</dbReference>
<dbReference type="Proteomes" id="UP000199411">
    <property type="component" value="Unassembled WGS sequence"/>
</dbReference>
<dbReference type="Gene3D" id="2.30.30.910">
    <property type="match status" value="1"/>
</dbReference>
<feature type="domain" description="FlgD/Vpr Ig-like" evidence="7">
    <location>
        <begin position="100"/>
        <end position="174"/>
    </location>
</feature>
<protein>
    <recommendedName>
        <fullName evidence="2 5">Basal-body rod modification protein FlgD</fullName>
    </recommendedName>
</protein>